<evidence type="ECO:0000313" key="2">
    <source>
        <dbReference type="EMBL" id="CAG8506016.1"/>
    </source>
</evidence>
<evidence type="ECO:0000256" key="1">
    <source>
        <dbReference type="SAM" id="MobiDB-lite"/>
    </source>
</evidence>
<protein>
    <submittedName>
        <fullName evidence="2">9238_t:CDS:1</fullName>
    </submittedName>
</protein>
<comment type="caution">
    <text evidence="2">The sequence shown here is derived from an EMBL/GenBank/DDBJ whole genome shotgun (WGS) entry which is preliminary data.</text>
</comment>
<accession>A0A9N8ZT88</accession>
<dbReference type="AlphaFoldDB" id="A0A9N8ZT88"/>
<feature type="compositionally biased region" description="Basic and acidic residues" evidence="1">
    <location>
        <begin position="869"/>
        <end position="879"/>
    </location>
</feature>
<feature type="compositionally biased region" description="Low complexity" evidence="1">
    <location>
        <begin position="832"/>
        <end position="851"/>
    </location>
</feature>
<reference evidence="2" key="1">
    <citation type="submission" date="2021-06" db="EMBL/GenBank/DDBJ databases">
        <authorList>
            <person name="Kallberg Y."/>
            <person name="Tangrot J."/>
            <person name="Rosling A."/>
        </authorList>
    </citation>
    <scope>NUCLEOTIDE SEQUENCE</scope>
    <source>
        <strain evidence="2">FL130A</strain>
    </source>
</reference>
<sequence length="879" mass="99806">MSNSGGGKSNKNSNRSNNATNMEYYYSCFTFYAPLHQREYLTAKIPTPNSSASSSAARSNSHNQQQNIASAVTSKPAYETARICLPNNTTQDINLPVVPRENLEFKSLQRQPQPNLIGLNSEQVNQRLNNDYISQYSNSQYPSSSFSYYSTAIYPDSFQQLVPTSVHFNNNNSEQFQNQSPKMNQVTGPIRRTPIIKQQSLAAAPYPTNSAQKQRTHEVTSSHVPQSIKPIANEPIANGSISQETQGSYQVSSAQNNTQITDNANTNIQQQLNYAEDLSISDQTQSMIIQANGSIEHFLIDPDSYESYAKTFSNVQNDKCINESINISTNNNNLILEDNDEIPTNDINSQDTFYSIFGKDLDWQNILPEDGFDPIPDLSDNSNVVESKKDIEPINENLIDELSNSETNDNTNEFAENIIVQLSHNLSSTSQLSDSDQSRNEGNDNSQILVADDTETGNGESSRTFNNDTIPQFLPNNREAWEIASDNSGEQSQTHQESNDSESFNRFAFFRAMRTRLDTLAKFIKGSFSNERNEGVGLWERIFPLIKQECTHIQRLVDATEWKSLDFPKSRTQFPLEVVDRELMEKSYVPKHAGEFQCPLQIIKDGNDGFRAISILLNATEIGINRDNFYEELRVRTALTMINKQDSTRRLFDSHLDEVSMKGGNIKLSQIAREYYHAETLEFMELLRVPSKSPDYDIIPWQIEALRTCMDGHQIGVPQLLTMANMLKATIRIMHPNYSNTNFRVPIKCKGNSKRIFVITMLDSELKAEEELLDYFIAPLIRKIDIFEVIKNPDRFSDRQEQMQSPQSSLTNILSQQHNSLKLPQNHHQHNYQLQSQQPPRQPQYQLSQPQNEDSSIFNNVIVTTGANERTDKGKGRAY</sequence>
<feature type="compositionally biased region" description="Polar residues" evidence="1">
    <location>
        <begin position="456"/>
        <end position="470"/>
    </location>
</feature>
<feature type="region of interest" description="Disordered" evidence="1">
    <location>
        <begin position="46"/>
        <end position="72"/>
    </location>
</feature>
<keyword evidence="3" id="KW-1185">Reference proteome</keyword>
<feature type="compositionally biased region" description="Low complexity" evidence="1">
    <location>
        <begin position="49"/>
        <end position="67"/>
    </location>
</feature>
<evidence type="ECO:0000313" key="3">
    <source>
        <dbReference type="Proteomes" id="UP000789508"/>
    </source>
</evidence>
<dbReference type="OrthoDB" id="2356414at2759"/>
<proteinExistence type="predicted"/>
<name>A0A9N8ZT88_9GLOM</name>
<feature type="region of interest" description="Disordered" evidence="1">
    <location>
        <begin position="429"/>
        <end position="472"/>
    </location>
</feature>
<dbReference type="EMBL" id="CAJVPS010000741">
    <property type="protein sequence ID" value="CAG8506016.1"/>
    <property type="molecule type" value="Genomic_DNA"/>
</dbReference>
<organism evidence="2 3">
    <name type="scientific">Ambispora leptoticha</name>
    <dbReference type="NCBI Taxonomy" id="144679"/>
    <lineage>
        <taxon>Eukaryota</taxon>
        <taxon>Fungi</taxon>
        <taxon>Fungi incertae sedis</taxon>
        <taxon>Mucoromycota</taxon>
        <taxon>Glomeromycotina</taxon>
        <taxon>Glomeromycetes</taxon>
        <taxon>Archaeosporales</taxon>
        <taxon>Ambisporaceae</taxon>
        <taxon>Ambispora</taxon>
    </lineage>
</organism>
<feature type="compositionally biased region" description="Polar residues" evidence="1">
    <location>
        <begin position="202"/>
        <end position="214"/>
    </location>
</feature>
<feature type="region of interest" description="Disordered" evidence="1">
    <location>
        <begin position="827"/>
        <end position="879"/>
    </location>
</feature>
<gene>
    <name evidence="2" type="ORF">ALEPTO_LOCUS3726</name>
</gene>
<dbReference type="Proteomes" id="UP000789508">
    <property type="component" value="Unassembled WGS sequence"/>
</dbReference>
<feature type="region of interest" description="Disordered" evidence="1">
    <location>
        <begin position="202"/>
        <end position="225"/>
    </location>
</feature>
<feature type="compositionally biased region" description="Polar residues" evidence="1">
    <location>
        <begin position="852"/>
        <end position="868"/>
    </location>
</feature>